<dbReference type="InterPro" id="IPR015815">
    <property type="entry name" value="HIBADH-related"/>
</dbReference>
<feature type="domain" description="Phosphogluconate dehydrogenase NAD-binding putative C-terminal" evidence="4">
    <location>
        <begin position="196"/>
        <end position="266"/>
    </location>
</feature>
<dbReference type="GO" id="GO:0016491">
    <property type="term" value="F:oxidoreductase activity"/>
    <property type="evidence" value="ECO:0007669"/>
    <property type="project" value="UniProtKB-KW"/>
</dbReference>
<reference evidence="5 6" key="1">
    <citation type="submission" date="2018-05" db="EMBL/GenBank/DDBJ databases">
        <title>Genomic Encyclopedia of Type Strains, Phase IV (KMG-IV): sequencing the most valuable type-strain genomes for metagenomic binning, comparative biology and taxonomic classification.</title>
        <authorList>
            <person name="Goeker M."/>
        </authorList>
    </citation>
    <scope>NUCLEOTIDE SEQUENCE [LARGE SCALE GENOMIC DNA]</scope>
    <source>
        <strain evidence="5 6">DSM 16097</strain>
    </source>
</reference>
<proteinExistence type="predicted"/>
<gene>
    <name evidence="5" type="ORF">C7455_11072</name>
</gene>
<dbReference type="InterPro" id="IPR013328">
    <property type="entry name" value="6PGD_dom2"/>
</dbReference>
<organism evidence="5 6">
    <name type="scientific">Roseicyclus mahoneyensis</name>
    <dbReference type="NCBI Taxonomy" id="164332"/>
    <lineage>
        <taxon>Bacteria</taxon>
        <taxon>Pseudomonadati</taxon>
        <taxon>Pseudomonadota</taxon>
        <taxon>Alphaproteobacteria</taxon>
        <taxon>Rhodobacterales</taxon>
        <taxon>Roseobacteraceae</taxon>
        <taxon>Roseicyclus</taxon>
    </lineage>
</organism>
<dbReference type="Gene3D" id="3.40.50.720">
    <property type="entry name" value="NAD(P)-binding Rossmann-like Domain"/>
    <property type="match status" value="1"/>
</dbReference>
<evidence type="ECO:0000313" key="5">
    <source>
        <dbReference type="EMBL" id="PWK58131.1"/>
    </source>
</evidence>
<dbReference type="PIRSF" id="PIRSF000103">
    <property type="entry name" value="HIBADH"/>
    <property type="match status" value="1"/>
</dbReference>
<evidence type="ECO:0000313" key="6">
    <source>
        <dbReference type="Proteomes" id="UP000245708"/>
    </source>
</evidence>
<keyword evidence="1" id="KW-0560">Oxidoreductase</keyword>
<protein>
    <submittedName>
        <fullName evidence="5">3-hydroxyisobutyrate dehydrogenase-like beta-hydroxyacid dehydrogenase</fullName>
    </submittedName>
</protein>
<feature type="active site" evidence="2">
    <location>
        <position position="175"/>
    </location>
</feature>
<dbReference type="InterPro" id="IPR008927">
    <property type="entry name" value="6-PGluconate_DH-like_C_sf"/>
</dbReference>
<sequence>MTNDHISFIGFGEAAGAFLSGWALVDPARVAAFDIKSEQSGAADMMRARYAQTGVRGCASPAEAVAGTAMVFSVVTADQALFAAKAAAPHLPKGVFWFDCNSCAPATKRRAAEVIEAAGGRYVDVAVMAPVYPKRHHVPLNIAGPHAEAAAEVLRSLDMKPTVTGPEVGHASSIKMIRSVMIKGLEALVAECFLSARRAGVEEQVLASLEASDPDIAWRKRGAYNLERMMVHGARRASELREVAITVEDLGLPGLMSAATAEWQDKIAALKADPGGDDLTARLDAILTRL</sequence>
<dbReference type="RefSeq" id="WP_109670243.1">
    <property type="nucleotide sequence ID" value="NZ_QGGW01000010.1"/>
</dbReference>
<dbReference type="OrthoDB" id="4333at2"/>
<dbReference type="SUPFAM" id="SSF48179">
    <property type="entry name" value="6-phosphogluconate dehydrogenase C-terminal domain-like"/>
    <property type="match status" value="1"/>
</dbReference>
<dbReference type="EMBL" id="QGGW01000010">
    <property type="protein sequence ID" value="PWK58131.1"/>
    <property type="molecule type" value="Genomic_DNA"/>
</dbReference>
<dbReference type="Pfam" id="PF03446">
    <property type="entry name" value="NAD_binding_2"/>
    <property type="match status" value="1"/>
</dbReference>
<comment type="caution">
    <text evidence="5">The sequence shown here is derived from an EMBL/GenBank/DDBJ whole genome shotgun (WGS) entry which is preliminary data.</text>
</comment>
<feature type="domain" description="6-phosphogluconate dehydrogenase NADP-binding" evidence="3">
    <location>
        <begin position="6"/>
        <end position="127"/>
    </location>
</feature>
<dbReference type="GO" id="GO:0050661">
    <property type="term" value="F:NADP binding"/>
    <property type="evidence" value="ECO:0007669"/>
    <property type="project" value="InterPro"/>
</dbReference>
<keyword evidence="6" id="KW-1185">Reference proteome</keyword>
<dbReference type="Proteomes" id="UP000245708">
    <property type="component" value="Unassembled WGS sequence"/>
</dbReference>
<dbReference type="AlphaFoldDB" id="A0A316GB45"/>
<accession>A0A316GB45</accession>
<name>A0A316GB45_9RHOB</name>
<evidence type="ECO:0000256" key="1">
    <source>
        <dbReference type="ARBA" id="ARBA00023002"/>
    </source>
</evidence>
<evidence type="ECO:0000259" key="4">
    <source>
        <dbReference type="Pfam" id="PF09130"/>
    </source>
</evidence>
<dbReference type="Pfam" id="PF09130">
    <property type="entry name" value="DUF1932"/>
    <property type="match status" value="1"/>
</dbReference>
<dbReference type="InterPro" id="IPR036291">
    <property type="entry name" value="NAD(P)-bd_dom_sf"/>
</dbReference>
<dbReference type="Gene3D" id="1.10.1040.10">
    <property type="entry name" value="N-(1-d-carboxylethyl)-l-norvaline Dehydrogenase, domain 2"/>
    <property type="match status" value="1"/>
</dbReference>
<dbReference type="InterPro" id="IPR006115">
    <property type="entry name" value="6PGDH_NADP-bd"/>
</dbReference>
<evidence type="ECO:0000259" key="3">
    <source>
        <dbReference type="Pfam" id="PF03446"/>
    </source>
</evidence>
<dbReference type="InterPro" id="IPR015814">
    <property type="entry name" value="Pgluconate_DH_NAD-bd_C"/>
</dbReference>
<dbReference type="SUPFAM" id="SSF51735">
    <property type="entry name" value="NAD(P)-binding Rossmann-fold domains"/>
    <property type="match status" value="1"/>
</dbReference>
<evidence type="ECO:0000256" key="2">
    <source>
        <dbReference type="PIRSR" id="PIRSR000103-1"/>
    </source>
</evidence>